<dbReference type="GO" id="GO:0000978">
    <property type="term" value="F:RNA polymerase II cis-regulatory region sequence-specific DNA binding"/>
    <property type="evidence" value="ECO:0007669"/>
    <property type="project" value="TreeGrafter"/>
</dbReference>
<evidence type="ECO:0000256" key="5">
    <source>
        <dbReference type="PROSITE-ProRule" id="PRU00070"/>
    </source>
</evidence>
<sequence length="388" mass="44069">MTDAECQRFFALSKRVPKDVKRYCGICRQHGVMLETRGHTCQFKDCTCNKCELVRTRRRIMSQQIRLRRAQDKRFQRTNEPEEADVVPIKQCNDELRATNPEELLGDAKSMCYFCQKCKNHNILVWKKQHKKQCPFTDCNCEKCDLIETRRRLDQHMKKRRTELLKRKNLDTASPAHSSDDRSTPISVTSGTSASPKSLRMESLTPENPPTLIAQPKPMNLEDTFMNNMAPASLFEPPQQSSHIVQYVPVYIPVSSVGCLSPPEPEKPNPNQLLNKLFNNYAMEQPRVQGDLSALFNNLNNINGMSASTSAVFNTVMEQKPVFSQPGLSNLMTQSINLNANANVPMLQTGMLGNGMTTNNQLQFNCGTVTSLRDLERLLCLQHQNQMA</sequence>
<evidence type="ECO:0000256" key="2">
    <source>
        <dbReference type="ARBA" id="ARBA00022833"/>
    </source>
</evidence>
<dbReference type="PROSITE" id="PS50809">
    <property type="entry name" value="DM_2"/>
    <property type="match status" value="2"/>
</dbReference>
<dbReference type="SMART" id="SM00301">
    <property type="entry name" value="DM"/>
    <property type="match status" value="2"/>
</dbReference>
<comment type="subcellular location">
    <subcellularLocation>
        <location evidence="5">Nucleus</location>
    </subcellularLocation>
</comment>
<dbReference type="GO" id="GO:0046872">
    <property type="term" value="F:metal ion binding"/>
    <property type="evidence" value="ECO:0007669"/>
    <property type="project" value="UniProtKB-KW"/>
</dbReference>
<dbReference type="Proteomes" id="UP000582659">
    <property type="component" value="Unassembled WGS sequence"/>
</dbReference>
<evidence type="ECO:0000256" key="3">
    <source>
        <dbReference type="ARBA" id="ARBA00023125"/>
    </source>
</evidence>
<reference evidence="8" key="2">
    <citation type="submission" date="2020-09" db="EMBL/GenBank/DDBJ databases">
        <authorList>
            <person name="Kikuchi T."/>
        </authorList>
    </citation>
    <scope>NUCLEOTIDE SEQUENCE</scope>
    <source>
        <strain evidence="8">Ka4C1</strain>
    </source>
</reference>
<name>A0A1I7RXI1_BURXY</name>
<dbReference type="Proteomes" id="UP000659654">
    <property type="component" value="Unassembled WGS sequence"/>
</dbReference>
<dbReference type="PANTHER" id="PTHR12322:SF49">
    <property type="entry name" value="DM DOMAIN-CONTAINING PROTEIN"/>
    <property type="match status" value="1"/>
</dbReference>
<dbReference type="InterPro" id="IPR036407">
    <property type="entry name" value="DM_DNA-bd_sf"/>
</dbReference>
<protein>
    <submittedName>
        <fullName evidence="8">(pine wood nematode) hypothetical protein</fullName>
    </submittedName>
</protein>
<feature type="domain" description="DM" evidence="7">
    <location>
        <begin position="24"/>
        <end position="69"/>
    </location>
</feature>
<dbReference type="Gene3D" id="4.10.1040.10">
    <property type="entry name" value="DM DNA-binding domain"/>
    <property type="match status" value="2"/>
</dbReference>
<dbReference type="GO" id="GO:0007548">
    <property type="term" value="P:sex differentiation"/>
    <property type="evidence" value="ECO:0007669"/>
    <property type="project" value="TreeGrafter"/>
</dbReference>
<evidence type="ECO:0000313" key="10">
    <source>
        <dbReference type="Proteomes" id="UP000659654"/>
    </source>
</evidence>
<dbReference type="SUPFAM" id="SSF82927">
    <property type="entry name" value="Cysteine-rich DNA binding domain, (DM domain)"/>
    <property type="match status" value="2"/>
</dbReference>
<keyword evidence="3 5" id="KW-0238">DNA-binding</keyword>
<dbReference type="EMBL" id="CAJFCV020000005">
    <property type="protein sequence ID" value="CAG9126444.1"/>
    <property type="molecule type" value="Genomic_DNA"/>
</dbReference>
<keyword evidence="1 5" id="KW-0479">Metal-binding</keyword>
<dbReference type="InterPro" id="IPR001275">
    <property type="entry name" value="DM_DNA-bd"/>
</dbReference>
<organism evidence="9 11">
    <name type="scientific">Bursaphelenchus xylophilus</name>
    <name type="common">Pinewood nematode worm</name>
    <name type="synonym">Aphelenchoides xylophilus</name>
    <dbReference type="NCBI Taxonomy" id="6326"/>
    <lineage>
        <taxon>Eukaryota</taxon>
        <taxon>Metazoa</taxon>
        <taxon>Ecdysozoa</taxon>
        <taxon>Nematoda</taxon>
        <taxon>Chromadorea</taxon>
        <taxon>Rhabditida</taxon>
        <taxon>Tylenchina</taxon>
        <taxon>Tylenchomorpha</taxon>
        <taxon>Aphelenchoidea</taxon>
        <taxon>Aphelenchoididae</taxon>
        <taxon>Bursaphelenchus</taxon>
    </lineage>
</organism>
<evidence type="ECO:0000256" key="4">
    <source>
        <dbReference type="ARBA" id="ARBA00023242"/>
    </source>
</evidence>
<dbReference type="InterPro" id="IPR026607">
    <property type="entry name" value="DMRT"/>
</dbReference>
<reference evidence="11" key="1">
    <citation type="submission" date="2016-11" db="UniProtKB">
        <authorList>
            <consortium name="WormBaseParasite"/>
        </authorList>
    </citation>
    <scope>IDENTIFICATION</scope>
</reference>
<dbReference type="EMBL" id="CAJFDI010000005">
    <property type="protein sequence ID" value="CAD5233039.1"/>
    <property type="molecule type" value="Genomic_DNA"/>
</dbReference>
<feature type="DNA-binding region" description="DM" evidence="5">
    <location>
        <begin position="115"/>
        <end position="168"/>
    </location>
</feature>
<feature type="domain" description="DM" evidence="7">
    <location>
        <begin position="115"/>
        <end position="168"/>
    </location>
</feature>
<dbReference type="WBParaSite" id="BXY_0544800.1">
    <property type="protein sequence ID" value="BXY_0544800.1"/>
    <property type="gene ID" value="BXY_0544800"/>
</dbReference>
<feature type="region of interest" description="Disordered" evidence="6">
    <location>
        <begin position="164"/>
        <end position="217"/>
    </location>
</feature>
<evidence type="ECO:0000256" key="1">
    <source>
        <dbReference type="ARBA" id="ARBA00022723"/>
    </source>
</evidence>
<evidence type="ECO:0000259" key="7">
    <source>
        <dbReference type="PROSITE" id="PS50809"/>
    </source>
</evidence>
<dbReference type="eggNOG" id="KOG3815">
    <property type="taxonomic scope" value="Eukaryota"/>
</dbReference>
<keyword evidence="4 5" id="KW-0539">Nucleus</keyword>
<accession>A0A1I7RXI1</accession>
<keyword evidence="10" id="KW-1185">Reference proteome</keyword>
<feature type="compositionally biased region" description="Polar residues" evidence="6">
    <location>
        <begin position="184"/>
        <end position="196"/>
    </location>
</feature>
<proteinExistence type="predicted"/>
<feature type="DNA-binding region" description="DM" evidence="5">
    <location>
        <begin position="24"/>
        <end position="69"/>
    </location>
</feature>
<gene>
    <name evidence="8" type="ORF">BXYJ_LOCUS13130</name>
</gene>
<dbReference type="Pfam" id="PF00751">
    <property type="entry name" value="DM"/>
    <property type="match status" value="2"/>
</dbReference>
<dbReference type="OrthoDB" id="6162476at2759"/>
<dbReference type="PANTHER" id="PTHR12322">
    <property type="entry name" value="DOUBLESEX AND MAB-3 RELATED TRANSCRIPTION FACTOR DMRT"/>
    <property type="match status" value="1"/>
</dbReference>
<dbReference type="PROSITE" id="PS40000">
    <property type="entry name" value="DM_1"/>
    <property type="match status" value="1"/>
</dbReference>
<dbReference type="Proteomes" id="UP000095284">
    <property type="component" value="Unplaced"/>
</dbReference>
<keyword evidence="2 5" id="KW-0862">Zinc</keyword>
<dbReference type="AlphaFoldDB" id="A0A1I7RXI1"/>
<evidence type="ECO:0000313" key="8">
    <source>
        <dbReference type="EMBL" id="CAD5233039.1"/>
    </source>
</evidence>
<dbReference type="GO" id="GO:0005634">
    <property type="term" value="C:nucleus"/>
    <property type="evidence" value="ECO:0007669"/>
    <property type="project" value="UniProtKB-SubCell"/>
</dbReference>
<dbReference type="GO" id="GO:0000981">
    <property type="term" value="F:DNA-binding transcription factor activity, RNA polymerase II-specific"/>
    <property type="evidence" value="ECO:0007669"/>
    <property type="project" value="TreeGrafter"/>
</dbReference>
<evidence type="ECO:0000313" key="9">
    <source>
        <dbReference type="Proteomes" id="UP000095284"/>
    </source>
</evidence>
<evidence type="ECO:0000313" key="11">
    <source>
        <dbReference type="WBParaSite" id="BXY_0544800.1"/>
    </source>
</evidence>
<evidence type="ECO:0000256" key="6">
    <source>
        <dbReference type="SAM" id="MobiDB-lite"/>
    </source>
</evidence>